<comment type="cofactor">
    <cofactor evidence="1">
        <name>Zn(2+)</name>
        <dbReference type="ChEBI" id="CHEBI:29105"/>
    </cofactor>
</comment>
<keyword evidence="6" id="KW-0862">Zinc</keyword>
<protein>
    <recommendedName>
        <fullName evidence="8">Adenosine deaminase domain-containing protein</fullName>
    </recommendedName>
</protein>
<reference evidence="9" key="1">
    <citation type="submission" date="2021-02" db="EMBL/GenBank/DDBJ databases">
        <authorList>
            <person name="Dougan E. K."/>
            <person name="Rhodes N."/>
            <person name="Thang M."/>
            <person name="Chan C."/>
        </authorList>
    </citation>
    <scope>NUCLEOTIDE SEQUENCE</scope>
</reference>
<dbReference type="AlphaFoldDB" id="A0A812WTR1"/>
<keyword evidence="5" id="KW-0378">Hydrolase</keyword>
<proteinExistence type="predicted"/>
<keyword evidence="3" id="KW-0479">Metal-binding</keyword>
<dbReference type="UniPathway" id="UPA00606"/>
<dbReference type="GO" id="GO:0006166">
    <property type="term" value="P:purine ribonucleoside salvage"/>
    <property type="evidence" value="ECO:0007669"/>
    <property type="project" value="UniProtKB-KW"/>
</dbReference>
<comment type="pathway">
    <text evidence="2">Purine metabolism; purine nucleoside salvage.</text>
</comment>
<evidence type="ECO:0000259" key="8">
    <source>
        <dbReference type="Pfam" id="PF00962"/>
    </source>
</evidence>
<organism evidence="9 10">
    <name type="scientific">Symbiodinium necroappetens</name>
    <dbReference type="NCBI Taxonomy" id="1628268"/>
    <lineage>
        <taxon>Eukaryota</taxon>
        <taxon>Sar</taxon>
        <taxon>Alveolata</taxon>
        <taxon>Dinophyceae</taxon>
        <taxon>Suessiales</taxon>
        <taxon>Symbiodiniaceae</taxon>
        <taxon>Symbiodinium</taxon>
    </lineage>
</organism>
<evidence type="ECO:0000256" key="3">
    <source>
        <dbReference type="ARBA" id="ARBA00022723"/>
    </source>
</evidence>
<dbReference type="Proteomes" id="UP000601435">
    <property type="component" value="Unassembled WGS sequence"/>
</dbReference>
<feature type="compositionally biased region" description="Basic and acidic residues" evidence="7">
    <location>
        <begin position="13"/>
        <end position="26"/>
    </location>
</feature>
<comment type="caution">
    <text evidence="9">The sequence shown here is derived from an EMBL/GenBank/DDBJ whole genome shotgun (WGS) entry which is preliminary data.</text>
</comment>
<evidence type="ECO:0000256" key="5">
    <source>
        <dbReference type="ARBA" id="ARBA00022801"/>
    </source>
</evidence>
<evidence type="ECO:0000256" key="6">
    <source>
        <dbReference type="ARBA" id="ARBA00022833"/>
    </source>
</evidence>
<dbReference type="PANTHER" id="PTHR43114:SF6">
    <property type="entry name" value="ADENINE DEAMINASE"/>
    <property type="match status" value="1"/>
</dbReference>
<gene>
    <name evidence="9" type="ORF">SNEC2469_LOCUS19828</name>
</gene>
<sequence length="909" mass="99023">MAAELAEPGSEDGEVHVKAKPQPDAEKVEDDPNAEEDLELVALDVVKEAPKKEEAEGELAVVPHKEAASKAASRNSLVPLFVEERGHGKDGELLRDFILRRVHLKQDFRDAALKRWLIREDFFDEFFPEYVKQYGVPGSSQSEAESERLEQLAEECKDILVPSTHPKKKVTDLEAVSTSTDVYQLRDTLLVAVKDLTTPRRFLGLASNCLMPAPLKEQLGLAEQRRLRKVVFQCLKGIWESGVGGEVLKMAMDAVRSRIERFKSNAGESSDVIQAMAVWLSSTELADGIQKRTLSLSFVRELHLHLEGAMRPETLTELCRKYDIERPPDTQGKSFPDFDPFARCYIAVCECLREEEDLRRLVREVAEDSAKSGALWIEPALSLELYAERLGGLEKTLRMLMAAAENAEDLTGVAMGFIVSAERHLPIARADKLASTAGNPPEPWKEAFQSACASGIAALPHAGEFPPSPEPGAGAASARALVMRPSAGGDSGHVGTLAGTLGPRNEVRFCVDVLGARRIAHGVLAADDGTLIAHLANLKVCSEPGNSNTFTESHSESQPYSYVHSTAFSTSSHAGSGRGLDICPTSNQLLGTAGGPGLQSPLKQFLEAGVPRPQHSQSPAVAACATEVFFCADAVRWIAVLSSGSSVISHGRKSMSVSVQASALSVSCTASLALTLNAGVARRARRGEAVMCVTSKQWFLKSGLEDGGDMKVRLKMPDEELAKCAAASFEHSRAPSALKQKGLEDIEVWLQNKSSSLREGTACRASEATVMLLRIGRNRQEWAQLEDLVQTIDEQEQAGGHRGPLGPVEGRRTKVVIDRALDALEGQGTLREVIEWIEKNPKELEELREAKLNRNIRDGRRKPVWHSTVGSTIATFRKVPRAGPPTRYLSSKAPEPEDERAVALCTSWD</sequence>
<keyword evidence="4" id="KW-0660">Purine salvage</keyword>
<evidence type="ECO:0000256" key="1">
    <source>
        <dbReference type="ARBA" id="ARBA00001947"/>
    </source>
</evidence>
<dbReference type="GO" id="GO:0019239">
    <property type="term" value="F:deaminase activity"/>
    <property type="evidence" value="ECO:0007669"/>
    <property type="project" value="InterPro"/>
</dbReference>
<evidence type="ECO:0000256" key="2">
    <source>
        <dbReference type="ARBA" id="ARBA00005058"/>
    </source>
</evidence>
<name>A0A812WTR1_9DINO</name>
<evidence type="ECO:0000313" key="9">
    <source>
        <dbReference type="EMBL" id="CAE7688312.1"/>
    </source>
</evidence>
<evidence type="ECO:0000256" key="4">
    <source>
        <dbReference type="ARBA" id="ARBA00022726"/>
    </source>
</evidence>
<evidence type="ECO:0000256" key="7">
    <source>
        <dbReference type="SAM" id="MobiDB-lite"/>
    </source>
</evidence>
<feature type="domain" description="Adenosine deaminase" evidence="8">
    <location>
        <begin position="301"/>
        <end position="434"/>
    </location>
</feature>
<dbReference type="InterPro" id="IPR001365">
    <property type="entry name" value="A_deaminase_dom"/>
</dbReference>
<dbReference type="OrthoDB" id="436801at2759"/>
<dbReference type="InterPro" id="IPR032466">
    <property type="entry name" value="Metal_Hydrolase"/>
</dbReference>
<dbReference type="GO" id="GO:0016814">
    <property type="term" value="F:hydrolase activity, acting on carbon-nitrogen (but not peptide) bonds, in cyclic amidines"/>
    <property type="evidence" value="ECO:0007669"/>
    <property type="project" value="UniProtKB-ARBA"/>
</dbReference>
<dbReference type="Gene3D" id="3.20.20.140">
    <property type="entry name" value="Metal-dependent hydrolases"/>
    <property type="match status" value="1"/>
</dbReference>
<dbReference type="PANTHER" id="PTHR43114">
    <property type="entry name" value="ADENINE DEAMINASE"/>
    <property type="match status" value="1"/>
</dbReference>
<dbReference type="EMBL" id="CAJNJA010034142">
    <property type="protein sequence ID" value="CAE7688312.1"/>
    <property type="molecule type" value="Genomic_DNA"/>
</dbReference>
<dbReference type="InterPro" id="IPR006330">
    <property type="entry name" value="Ado/ade_deaminase"/>
</dbReference>
<feature type="region of interest" description="Disordered" evidence="7">
    <location>
        <begin position="1"/>
        <end position="34"/>
    </location>
</feature>
<dbReference type="Pfam" id="PF00962">
    <property type="entry name" value="A_deaminase"/>
    <property type="match status" value="1"/>
</dbReference>
<dbReference type="GO" id="GO:0046872">
    <property type="term" value="F:metal ion binding"/>
    <property type="evidence" value="ECO:0007669"/>
    <property type="project" value="UniProtKB-KW"/>
</dbReference>
<dbReference type="SUPFAM" id="SSF51556">
    <property type="entry name" value="Metallo-dependent hydrolases"/>
    <property type="match status" value="1"/>
</dbReference>
<keyword evidence="10" id="KW-1185">Reference proteome</keyword>
<accession>A0A812WTR1</accession>
<evidence type="ECO:0000313" key="10">
    <source>
        <dbReference type="Proteomes" id="UP000601435"/>
    </source>
</evidence>